<reference evidence="4" key="1">
    <citation type="submission" date="2017-02" db="UniProtKB">
        <authorList>
            <consortium name="WormBaseParasite"/>
        </authorList>
    </citation>
    <scope>IDENTIFICATION</scope>
</reference>
<reference evidence="2 3" key="2">
    <citation type="submission" date="2018-11" db="EMBL/GenBank/DDBJ databases">
        <authorList>
            <consortium name="Pathogen Informatics"/>
        </authorList>
    </citation>
    <scope>NUCLEOTIDE SEQUENCE [LARGE SCALE GENOMIC DNA]</scope>
</reference>
<evidence type="ECO:0000313" key="4">
    <source>
        <dbReference type="WBParaSite" id="TTAC_0001051701-mRNA-1"/>
    </source>
</evidence>
<protein>
    <submittedName>
        <fullName evidence="2 4">Uncharacterized protein</fullName>
    </submittedName>
</protein>
<feature type="region of interest" description="Disordered" evidence="1">
    <location>
        <begin position="1"/>
        <end position="22"/>
    </location>
</feature>
<evidence type="ECO:0000313" key="3">
    <source>
        <dbReference type="Proteomes" id="UP000274429"/>
    </source>
</evidence>
<dbReference type="AlphaFoldDB" id="A0A0R3XAE0"/>
<dbReference type="Proteomes" id="UP000274429">
    <property type="component" value="Unassembled WGS sequence"/>
</dbReference>
<dbReference type="EMBL" id="UYWX01021771">
    <property type="protein sequence ID" value="VDM35480.1"/>
    <property type="molecule type" value="Genomic_DNA"/>
</dbReference>
<organism evidence="4">
    <name type="scientific">Hydatigena taeniaeformis</name>
    <name type="common">Feline tapeworm</name>
    <name type="synonym">Taenia taeniaeformis</name>
    <dbReference type="NCBI Taxonomy" id="6205"/>
    <lineage>
        <taxon>Eukaryota</taxon>
        <taxon>Metazoa</taxon>
        <taxon>Spiralia</taxon>
        <taxon>Lophotrochozoa</taxon>
        <taxon>Platyhelminthes</taxon>
        <taxon>Cestoda</taxon>
        <taxon>Eucestoda</taxon>
        <taxon>Cyclophyllidea</taxon>
        <taxon>Taeniidae</taxon>
        <taxon>Hydatigera</taxon>
    </lineage>
</organism>
<evidence type="ECO:0000256" key="1">
    <source>
        <dbReference type="SAM" id="MobiDB-lite"/>
    </source>
</evidence>
<dbReference type="WBParaSite" id="TTAC_0001051701-mRNA-1">
    <property type="protein sequence ID" value="TTAC_0001051701-mRNA-1"/>
    <property type="gene ID" value="TTAC_0001051701"/>
</dbReference>
<sequence>MSPVICTEECPPGESRDSPDVPRKVCRCPPEEIPLTNFLEHLVSSMDDEGKKEDGNAIVSAPLNCRVVDKVLEGALPTGSNHTLPLMTIVQC</sequence>
<proteinExistence type="predicted"/>
<accession>A0A0R3XAE0</accession>
<gene>
    <name evidence="2" type="ORF">TTAC_LOCUS10500</name>
</gene>
<keyword evidence="3" id="KW-1185">Reference proteome</keyword>
<evidence type="ECO:0000313" key="2">
    <source>
        <dbReference type="EMBL" id="VDM35480.1"/>
    </source>
</evidence>
<name>A0A0R3XAE0_HYDTA</name>